<name>A0A7C9R980_9HYPH</name>
<protein>
    <submittedName>
        <fullName evidence="3">MmgE/PrpD family protein</fullName>
    </submittedName>
</protein>
<dbReference type="EMBL" id="JAAKZG010000007">
    <property type="protein sequence ID" value="NGN42976.1"/>
    <property type="molecule type" value="Genomic_DNA"/>
</dbReference>
<comment type="caution">
    <text evidence="3">The sequence shown here is derived from an EMBL/GenBank/DDBJ whole genome shotgun (WGS) entry which is preliminary data.</text>
</comment>
<evidence type="ECO:0000313" key="4">
    <source>
        <dbReference type="Proteomes" id="UP000481252"/>
    </source>
</evidence>
<reference evidence="3 4" key="1">
    <citation type="submission" date="2020-02" db="EMBL/GenBank/DDBJ databases">
        <title>Genome sequence of the type strain CGMCC 1.15528 of Mesorhizobium zhangyense.</title>
        <authorList>
            <person name="Gao J."/>
            <person name="Sun J."/>
        </authorList>
    </citation>
    <scope>NUCLEOTIDE SEQUENCE [LARGE SCALE GENOMIC DNA]</scope>
    <source>
        <strain evidence="3 4">CGMCC 1.15528</strain>
    </source>
</reference>
<feature type="domain" description="MmgE/PrpD N-terminal" evidence="2">
    <location>
        <begin position="12"/>
        <end position="249"/>
    </location>
</feature>
<dbReference type="PANTHER" id="PTHR16943:SF8">
    <property type="entry name" value="2-METHYLCITRATE DEHYDRATASE"/>
    <property type="match status" value="1"/>
</dbReference>
<dbReference type="SUPFAM" id="SSF103378">
    <property type="entry name" value="2-methylcitrate dehydratase PrpD"/>
    <property type="match status" value="1"/>
</dbReference>
<dbReference type="InterPro" id="IPR045336">
    <property type="entry name" value="MmgE_PrpD_N"/>
</dbReference>
<proteinExistence type="inferred from homology"/>
<dbReference type="InterPro" id="IPR042188">
    <property type="entry name" value="MmgE/PrpD_sf_2"/>
</dbReference>
<dbReference type="GO" id="GO:0016829">
    <property type="term" value="F:lyase activity"/>
    <property type="evidence" value="ECO:0007669"/>
    <property type="project" value="InterPro"/>
</dbReference>
<evidence type="ECO:0000259" key="2">
    <source>
        <dbReference type="Pfam" id="PF03972"/>
    </source>
</evidence>
<dbReference type="Pfam" id="PF03972">
    <property type="entry name" value="MmgE_PrpD_N"/>
    <property type="match status" value="1"/>
</dbReference>
<dbReference type="Gene3D" id="3.30.1330.120">
    <property type="entry name" value="2-methylcitrate dehydratase PrpD"/>
    <property type="match status" value="1"/>
</dbReference>
<dbReference type="AlphaFoldDB" id="A0A7C9R980"/>
<dbReference type="Gene3D" id="1.10.4100.10">
    <property type="entry name" value="2-methylcitrate dehydratase PrpD"/>
    <property type="match status" value="1"/>
</dbReference>
<keyword evidence="4" id="KW-1185">Reference proteome</keyword>
<gene>
    <name evidence="3" type="ORF">G6N74_18045</name>
</gene>
<evidence type="ECO:0000256" key="1">
    <source>
        <dbReference type="ARBA" id="ARBA00006174"/>
    </source>
</evidence>
<dbReference type="PANTHER" id="PTHR16943">
    <property type="entry name" value="2-METHYLCITRATE DEHYDRATASE-RELATED"/>
    <property type="match status" value="1"/>
</dbReference>
<dbReference type="InterPro" id="IPR036148">
    <property type="entry name" value="MmgE/PrpD_sf"/>
</dbReference>
<dbReference type="InterPro" id="IPR005656">
    <property type="entry name" value="MmgE_PrpD"/>
</dbReference>
<accession>A0A7C9R980</accession>
<evidence type="ECO:0000313" key="3">
    <source>
        <dbReference type="EMBL" id="NGN42976.1"/>
    </source>
</evidence>
<sequence>MTSETEDGWSLQLSQKLCKLPMGRISPQAMEAARLRLLHAVGVSIAHSDLPAAATAWKALGFSRGESFAFGRNLRLGAEDAAFINATIGHGSLLEDCGPGGLREGSHPGTFVIPAALAVAEELDADGAALLAAMVVGYEAVSRIGFAGPPEIVQRRFRPLGVMGAFGSAAASATLMGAGPEQVAAALAIAANLAGGTTQGIFEGTMDAYFEAAFAARNGVVAARLAMAGAACPRAALEGEFGFFQTYGGAAGKLGEMLADRPSFGIETVGTKRFAACLQNQQTLALIADGLKQPLKAEDIARVTITRPAVGTNGLNSPGVSRSAPFANMLSAQMSARFTAASALLGHPIDDPEFFDRHHADTAIVELTRRIDLVPMDEGPVSVRIFLTDGSEIVLDDDKSAVLFPNLADVARRFVLRAGMRVGQQAGADVRDIILSLDGGKKVRAMTCTIAAYLDTARRGAA</sequence>
<dbReference type="RefSeq" id="WP_165119339.1">
    <property type="nucleotide sequence ID" value="NZ_JAAKZG010000007.1"/>
</dbReference>
<dbReference type="Proteomes" id="UP000481252">
    <property type="component" value="Unassembled WGS sequence"/>
</dbReference>
<comment type="similarity">
    <text evidence="1">Belongs to the PrpD family.</text>
</comment>
<organism evidence="3 4">
    <name type="scientific">Mesorhizobium zhangyense</name>
    <dbReference type="NCBI Taxonomy" id="1776730"/>
    <lineage>
        <taxon>Bacteria</taxon>
        <taxon>Pseudomonadati</taxon>
        <taxon>Pseudomonadota</taxon>
        <taxon>Alphaproteobacteria</taxon>
        <taxon>Hyphomicrobiales</taxon>
        <taxon>Phyllobacteriaceae</taxon>
        <taxon>Mesorhizobium</taxon>
    </lineage>
</organism>
<dbReference type="InterPro" id="IPR042183">
    <property type="entry name" value="MmgE/PrpD_sf_1"/>
</dbReference>